<reference evidence="2" key="1">
    <citation type="submission" date="2015-11" db="EMBL/GenBank/DDBJ databases">
        <title>De novo transcriptome assembly of four potential Pierce s Disease insect vectors from Arizona vineyards.</title>
        <authorList>
            <person name="Tassone E.E."/>
        </authorList>
    </citation>
    <scope>NUCLEOTIDE SEQUENCE</scope>
</reference>
<feature type="non-terminal residue" evidence="2">
    <location>
        <position position="1"/>
    </location>
</feature>
<organism evidence="2">
    <name type="scientific">Graphocephala atropunctata</name>
    <dbReference type="NCBI Taxonomy" id="36148"/>
    <lineage>
        <taxon>Eukaryota</taxon>
        <taxon>Metazoa</taxon>
        <taxon>Ecdysozoa</taxon>
        <taxon>Arthropoda</taxon>
        <taxon>Hexapoda</taxon>
        <taxon>Insecta</taxon>
        <taxon>Pterygota</taxon>
        <taxon>Neoptera</taxon>
        <taxon>Paraneoptera</taxon>
        <taxon>Hemiptera</taxon>
        <taxon>Auchenorrhyncha</taxon>
        <taxon>Membracoidea</taxon>
        <taxon>Cicadellidae</taxon>
        <taxon>Cicadellinae</taxon>
        <taxon>Cicadellini</taxon>
        <taxon>Graphocephala</taxon>
    </lineage>
</organism>
<accession>A0A1B6LPM1</accession>
<name>A0A1B6LPM1_9HEMI</name>
<dbReference type="AlphaFoldDB" id="A0A1B6LPM1"/>
<sequence>NCSRLMKVSESEIVFKRSCLAYLCYRDQYLQFNPSTIQKLLLGTPNESMCREVNDNKTRQNHRDVDSQWRTVRVRNMHKNDANCKSLTEFEITTSNQYDILNKIDNKKDSVPNDDSTNGSNKSKDMQKRSVFNESLHKKRNKSLVKRIKIELFADSQGRELPEIIGSCSE</sequence>
<evidence type="ECO:0000313" key="2">
    <source>
        <dbReference type="EMBL" id="JAT25616.1"/>
    </source>
</evidence>
<gene>
    <name evidence="2" type="ORF">g.50125</name>
</gene>
<dbReference type="EMBL" id="GEBQ01014361">
    <property type="protein sequence ID" value="JAT25616.1"/>
    <property type="molecule type" value="Transcribed_RNA"/>
</dbReference>
<protein>
    <submittedName>
        <fullName evidence="2">Uncharacterized protein</fullName>
    </submittedName>
</protein>
<evidence type="ECO:0000256" key="1">
    <source>
        <dbReference type="SAM" id="MobiDB-lite"/>
    </source>
</evidence>
<feature type="region of interest" description="Disordered" evidence="1">
    <location>
        <begin position="103"/>
        <end position="138"/>
    </location>
</feature>
<proteinExistence type="predicted"/>
<feature type="non-terminal residue" evidence="2">
    <location>
        <position position="170"/>
    </location>
</feature>